<proteinExistence type="inferred from homology"/>
<feature type="transmembrane region" description="Helical" evidence="7">
    <location>
        <begin position="318"/>
        <end position="343"/>
    </location>
</feature>
<gene>
    <name evidence="8" type="ORF">QWE_15411</name>
</gene>
<dbReference type="GO" id="GO:0005886">
    <property type="term" value="C:plasma membrane"/>
    <property type="evidence" value="ECO:0007669"/>
    <property type="project" value="UniProtKB-SubCell"/>
</dbReference>
<evidence type="ECO:0000256" key="7">
    <source>
        <dbReference type="SAM" id="Phobius"/>
    </source>
</evidence>
<dbReference type="OrthoDB" id="7840749at2"/>
<keyword evidence="3" id="KW-1003">Cell membrane</keyword>
<evidence type="ECO:0000256" key="5">
    <source>
        <dbReference type="ARBA" id="ARBA00022989"/>
    </source>
</evidence>
<comment type="subcellular location">
    <subcellularLocation>
        <location evidence="1">Cell membrane</location>
        <topology evidence="1">Multi-pass membrane protein</topology>
    </subcellularLocation>
</comment>
<keyword evidence="6 7" id="KW-0472">Membrane</keyword>
<dbReference type="Proteomes" id="UP000007123">
    <property type="component" value="Unassembled WGS sequence"/>
</dbReference>
<dbReference type="RefSeq" id="WP_006727075.1">
    <property type="nucleotide sequence ID" value="NZ_ALJF01000012.1"/>
</dbReference>
<reference evidence="8 9" key="1">
    <citation type="journal article" date="2012" name="J. Bacteriol.">
        <title>Draft Genome Sequence of Agrobacterium albertimagni Strain AOL15.</title>
        <authorList>
            <person name="Trimble W.L."/>
            <person name="Phung le T."/>
            <person name="Meyer F."/>
            <person name="Gilbert J.A."/>
            <person name="Silver S."/>
        </authorList>
    </citation>
    <scope>NUCLEOTIDE SEQUENCE [LARGE SCALE GENOMIC DNA]</scope>
    <source>
        <strain evidence="8 9">AOL15</strain>
    </source>
</reference>
<sequence length="521" mass="55347">MTGILKKACTWLSQSALAVRWRRHAHTLFSDALWTLLAKIAMQASQLATFIIAARVLTSAEFGLFSYVAALVALLVVVAEGGWREFVMKTTHEDDRVDQIATVALLAGFTAAVIGLSAAALLETRFGTRAEAWLVLLFSFWIMLTPFASVLEGVLIAQARLKELSLIRILAEICATLVAIYGLLQGWNIYALALGRLVSQLVATILSLLRLGWAPRIRIKASFIRELFEFSKHITSNRVLVLFRSYSGTLVVGSVLGLADAGYYRAAERIVSAFSDLVGEPARQIAWSTLRKVAIATGEPTPAASPATPALGRKATTFVILLMVISIPIYVGLALMSGTIVSVVLGDGWAPAAILVSLLSIKQILLVPGHVTEPLLSLAGAIRKVPAAILLNSIVSIGLLLAMAPLGVTAAAAGQMLAAVFSFLVSGWLQSRHGAVRWQSVIRGSLLPFAAAIAMAATVIALGPAGPQSLQGGLGLNLVQAIAGALAYAALLALLYKISLKFRPATMTDWSDDIDHAANRV</sequence>
<feature type="transmembrane region" description="Helical" evidence="7">
    <location>
        <begin position="190"/>
        <end position="213"/>
    </location>
</feature>
<name>K2Q4H8_9HYPH</name>
<dbReference type="PATRIC" id="fig|1156935.5.peg.3129"/>
<evidence type="ECO:0000256" key="3">
    <source>
        <dbReference type="ARBA" id="ARBA00022475"/>
    </source>
</evidence>
<evidence type="ECO:0000256" key="4">
    <source>
        <dbReference type="ARBA" id="ARBA00022692"/>
    </source>
</evidence>
<feature type="transmembrane region" description="Helical" evidence="7">
    <location>
        <begin position="166"/>
        <end position="184"/>
    </location>
</feature>
<feature type="transmembrane region" description="Helical" evidence="7">
    <location>
        <begin position="349"/>
        <end position="367"/>
    </location>
</feature>
<organism evidence="8 9">
    <name type="scientific">Agrobacterium albertimagni AOL15</name>
    <dbReference type="NCBI Taxonomy" id="1156935"/>
    <lineage>
        <taxon>Bacteria</taxon>
        <taxon>Pseudomonadati</taxon>
        <taxon>Pseudomonadota</taxon>
        <taxon>Alphaproteobacteria</taxon>
        <taxon>Hyphomicrobiales</taxon>
        <taxon>Rhizobiaceae</taxon>
        <taxon>Rhizobium/Agrobacterium group</taxon>
        <taxon>Agrobacterium</taxon>
    </lineage>
</organism>
<protein>
    <submittedName>
        <fullName evidence="8">Polysaccharide biosynthesis protein</fullName>
    </submittedName>
</protein>
<keyword evidence="5 7" id="KW-1133">Transmembrane helix</keyword>
<dbReference type="Pfam" id="PF13440">
    <property type="entry name" value="Polysacc_synt_3"/>
    <property type="match status" value="1"/>
</dbReference>
<evidence type="ECO:0000256" key="2">
    <source>
        <dbReference type="ARBA" id="ARBA00007430"/>
    </source>
</evidence>
<feature type="transmembrane region" description="Helical" evidence="7">
    <location>
        <begin position="32"/>
        <end position="56"/>
    </location>
</feature>
<dbReference type="STRING" id="1156935.QWE_15411"/>
<evidence type="ECO:0000256" key="6">
    <source>
        <dbReference type="ARBA" id="ARBA00023136"/>
    </source>
</evidence>
<evidence type="ECO:0000313" key="9">
    <source>
        <dbReference type="Proteomes" id="UP000007123"/>
    </source>
</evidence>
<feature type="transmembrane region" description="Helical" evidence="7">
    <location>
        <begin position="410"/>
        <end position="429"/>
    </location>
</feature>
<dbReference type="PANTHER" id="PTHR30250:SF10">
    <property type="entry name" value="LIPOPOLYSACCHARIDE BIOSYNTHESIS PROTEIN WZXC"/>
    <property type="match status" value="1"/>
</dbReference>
<keyword evidence="9" id="KW-1185">Reference proteome</keyword>
<feature type="transmembrane region" description="Helical" evidence="7">
    <location>
        <begin position="474"/>
        <end position="496"/>
    </location>
</feature>
<feature type="transmembrane region" description="Helical" evidence="7">
    <location>
        <begin position="133"/>
        <end position="154"/>
    </location>
</feature>
<feature type="transmembrane region" description="Helical" evidence="7">
    <location>
        <begin position="100"/>
        <end position="121"/>
    </location>
</feature>
<evidence type="ECO:0000256" key="1">
    <source>
        <dbReference type="ARBA" id="ARBA00004651"/>
    </source>
</evidence>
<feature type="transmembrane region" description="Helical" evidence="7">
    <location>
        <begin position="441"/>
        <end position="462"/>
    </location>
</feature>
<evidence type="ECO:0000313" key="8">
    <source>
        <dbReference type="EMBL" id="EKF58644.1"/>
    </source>
</evidence>
<dbReference type="EMBL" id="ALJF01000012">
    <property type="protein sequence ID" value="EKF58644.1"/>
    <property type="molecule type" value="Genomic_DNA"/>
</dbReference>
<comment type="similarity">
    <text evidence="2">Belongs to the polysaccharide synthase family.</text>
</comment>
<dbReference type="eggNOG" id="COG2244">
    <property type="taxonomic scope" value="Bacteria"/>
</dbReference>
<feature type="transmembrane region" description="Helical" evidence="7">
    <location>
        <begin position="62"/>
        <end position="79"/>
    </location>
</feature>
<dbReference type="PANTHER" id="PTHR30250">
    <property type="entry name" value="PST FAMILY PREDICTED COLANIC ACID TRANSPORTER"/>
    <property type="match status" value="1"/>
</dbReference>
<keyword evidence="4 7" id="KW-0812">Transmembrane</keyword>
<dbReference type="InterPro" id="IPR050833">
    <property type="entry name" value="Poly_Biosynth_Transport"/>
</dbReference>
<comment type="caution">
    <text evidence="8">The sequence shown here is derived from an EMBL/GenBank/DDBJ whole genome shotgun (WGS) entry which is preliminary data.</text>
</comment>
<feature type="transmembrane region" description="Helical" evidence="7">
    <location>
        <begin position="387"/>
        <end position="404"/>
    </location>
</feature>
<dbReference type="AlphaFoldDB" id="K2Q4H8"/>
<accession>K2Q4H8</accession>